<feature type="domain" description="Major facilitator superfamily (MFS) profile" evidence="2">
    <location>
        <begin position="19"/>
        <end position="147"/>
    </location>
</feature>
<proteinExistence type="predicted"/>
<accession>X1HZC9</accession>
<dbReference type="PROSITE" id="PS50850">
    <property type="entry name" value="MFS"/>
    <property type="match status" value="1"/>
</dbReference>
<gene>
    <name evidence="3" type="ORF">S03H2_51852</name>
</gene>
<dbReference type="SUPFAM" id="SSF103473">
    <property type="entry name" value="MFS general substrate transporter"/>
    <property type="match status" value="1"/>
</dbReference>
<evidence type="ECO:0000259" key="2">
    <source>
        <dbReference type="PROSITE" id="PS50850"/>
    </source>
</evidence>
<reference evidence="3" key="1">
    <citation type="journal article" date="2014" name="Front. Microbiol.">
        <title>High frequency of phylogenetically diverse reductive dehalogenase-homologous genes in deep subseafloor sedimentary metagenomes.</title>
        <authorList>
            <person name="Kawai M."/>
            <person name="Futagami T."/>
            <person name="Toyoda A."/>
            <person name="Takaki Y."/>
            <person name="Nishi S."/>
            <person name="Hori S."/>
            <person name="Arai W."/>
            <person name="Tsubouchi T."/>
            <person name="Morono Y."/>
            <person name="Uchiyama I."/>
            <person name="Ito T."/>
            <person name="Fujiyama A."/>
            <person name="Inagaki F."/>
            <person name="Takami H."/>
        </authorList>
    </citation>
    <scope>NUCLEOTIDE SEQUENCE</scope>
    <source>
        <strain evidence="3">Expedition CK06-06</strain>
    </source>
</reference>
<evidence type="ECO:0000313" key="3">
    <source>
        <dbReference type="EMBL" id="GAH62425.1"/>
    </source>
</evidence>
<keyword evidence="1" id="KW-0812">Transmembrane</keyword>
<keyword evidence="1" id="KW-0472">Membrane</keyword>
<feature type="transmembrane region" description="Helical" evidence="1">
    <location>
        <begin position="15"/>
        <end position="35"/>
    </location>
</feature>
<comment type="caution">
    <text evidence="3">The sequence shown here is derived from an EMBL/GenBank/DDBJ whole genome shotgun (WGS) entry which is preliminary data.</text>
</comment>
<dbReference type="InterPro" id="IPR036259">
    <property type="entry name" value="MFS_trans_sf"/>
</dbReference>
<dbReference type="PANTHER" id="PTHR11360:SF284">
    <property type="entry name" value="EG:103B4.3 PROTEIN-RELATED"/>
    <property type="match status" value="1"/>
</dbReference>
<dbReference type="AlphaFoldDB" id="X1HZC9"/>
<feature type="non-terminal residue" evidence="3">
    <location>
        <position position="147"/>
    </location>
</feature>
<sequence>MGENLSLTDKKPGFFYGYIIVLAAFGIQMVAWGMFNSYGVFFKPLTTEFGWTRAMTSSAVSLAMLVYGLLGIAMGRLTDRFGSRMIMVVCGFFLGLGYLLMSQVNTTWQLYLFYGLMVGIGVSALDVSLLSTVARWFVKKRGMMTGI</sequence>
<dbReference type="InterPro" id="IPR050327">
    <property type="entry name" value="Proton-linked_MCT"/>
</dbReference>
<keyword evidence="1" id="KW-1133">Transmembrane helix</keyword>
<evidence type="ECO:0000256" key="1">
    <source>
        <dbReference type="SAM" id="Phobius"/>
    </source>
</evidence>
<dbReference type="InterPro" id="IPR011701">
    <property type="entry name" value="MFS"/>
</dbReference>
<protein>
    <recommendedName>
        <fullName evidence="2">Major facilitator superfamily (MFS) profile domain-containing protein</fullName>
    </recommendedName>
</protein>
<feature type="transmembrane region" description="Helical" evidence="1">
    <location>
        <begin position="85"/>
        <end position="104"/>
    </location>
</feature>
<feature type="transmembrane region" description="Helical" evidence="1">
    <location>
        <begin position="55"/>
        <end position="73"/>
    </location>
</feature>
<feature type="transmembrane region" description="Helical" evidence="1">
    <location>
        <begin position="110"/>
        <end position="138"/>
    </location>
</feature>
<dbReference type="EMBL" id="BARU01032924">
    <property type="protein sequence ID" value="GAH62425.1"/>
    <property type="molecule type" value="Genomic_DNA"/>
</dbReference>
<name>X1HZC9_9ZZZZ</name>
<organism evidence="3">
    <name type="scientific">marine sediment metagenome</name>
    <dbReference type="NCBI Taxonomy" id="412755"/>
    <lineage>
        <taxon>unclassified sequences</taxon>
        <taxon>metagenomes</taxon>
        <taxon>ecological metagenomes</taxon>
    </lineage>
</organism>
<dbReference type="Pfam" id="PF07690">
    <property type="entry name" value="MFS_1"/>
    <property type="match status" value="1"/>
</dbReference>
<dbReference type="GO" id="GO:0022857">
    <property type="term" value="F:transmembrane transporter activity"/>
    <property type="evidence" value="ECO:0007669"/>
    <property type="project" value="InterPro"/>
</dbReference>
<dbReference type="InterPro" id="IPR020846">
    <property type="entry name" value="MFS_dom"/>
</dbReference>
<dbReference type="PANTHER" id="PTHR11360">
    <property type="entry name" value="MONOCARBOXYLATE TRANSPORTER"/>
    <property type="match status" value="1"/>
</dbReference>
<dbReference type="Gene3D" id="1.20.1250.20">
    <property type="entry name" value="MFS general substrate transporter like domains"/>
    <property type="match status" value="1"/>
</dbReference>